<dbReference type="PANTHER" id="PTHR37540:SF5">
    <property type="entry name" value="TRANSCRIPTION FACTOR DOMAIN-CONTAINING PROTEIN"/>
    <property type="match status" value="1"/>
</dbReference>
<feature type="region of interest" description="Disordered" evidence="1">
    <location>
        <begin position="1"/>
        <end position="22"/>
    </location>
</feature>
<evidence type="ECO:0008006" key="4">
    <source>
        <dbReference type="Google" id="ProtNLM"/>
    </source>
</evidence>
<organism evidence="2 3">
    <name type="scientific">Exophiala spinifera</name>
    <dbReference type="NCBI Taxonomy" id="91928"/>
    <lineage>
        <taxon>Eukaryota</taxon>
        <taxon>Fungi</taxon>
        <taxon>Dikarya</taxon>
        <taxon>Ascomycota</taxon>
        <taxon>Pezizomycotina</taxon>
        <taxon>Eurotiomycetes</taxon>
        <taxon>Chaetothyriomycetidae</taxon>
        <taxon>Chaetothyriales</taxon>
        <taxon>Herpotrichiellaceae</taxon>
        <taxon>Exophiala</taxon>
    </lineage>
</organism>
<proteinExistence type="predicted"/>
<dbReference type="AlphaFoldDB" id="A0A0D1YNN6"/>
<protein>
    <recommendedName>
        <fullName evidence="4">Transcription factor domain-containing protein</fullName>
    </recommendedName>
</protein>
<evidence type="ECO:0000256" key="1">
    <source>
        <dbReference type="SAM" id="MobiDB-lite"/>
    </source>
</evidence>
<dbReference type="Proteomes" id="UP000053328">
    <property type="component" value="Unassembled WGS sequence"/>
</dbReference>
<dbReference type="EMBL" id="KN847494">
    <property type="protein sequence ID" value="KIW16716.1"/>
    <property type="molecule type" value="Genomic_DNA"/>
</dbReference>
<feature type="region of interest" description="Disordered" evidence="1">
    <location>
        <begin position="53"/>
        <end position="90"/>
    </location>
</feature>
<evidence type="ECO:0000313" key="2">
    <source>
        <dbReference type="EMBL" id="KIW16716.1"/>
    </source>
</evidence>
<accession>A0A0D1YNN6</accession>
<dbReference type="OrthoDB" id="4127946at2759"/>
<reference evidence="2 3" key="1">
    <citation type="submission" date="2015-01" db="EMBL/GenBank/DDBJ databases">
        <title>The Genome Sequence of Exophiala spinifera CBS89968.</title>
        <authorList>
            <consortium name="The Broad Institute Genomics Platform"/>
            <person name="Cuomo C."/>
            <person name="de Hoog S."/>
            <person name="Gorbushina A."/>
            <person name="Stielow B."/>
            <person name="Teixiera M."/>
            <person name="Abouelleil A."/>
            <person name="Chapman S.B."/>
            <person name="Priest M."/>
            <person name="Young S.K."/>
            <person name="Wortman J."/>
            <person name="Nusbaum C."/>
            <person name="Birren B."/>
        </authorList>
    </citation>
    <scope>NUCLEOTIDE SEQUENCE [LARGE SCALE GENOMIC DNA]</scope>
    <source>
        <strain evidence="2 3">CBS 89968</strain>
    </source>
</reference>
<keyword evidence="3" id="KW-1185">Reference proteome</keyword>
<dbReference type="GeneID" id="27330988"/>
<evidence type="ECO:0000313" key="3">
    <source>
        <dbReference type="Proteomes" id="UP000053328"/>
    </source>
</evidence>
<dbReference type="RefSeq" id="XP_016236932.1">
    <property type="nucleotide sequence ID" value="XM_016378255.1"/>
</dbReference>
<feature type="region of interest" description="Disordered" evidence="1">
    <location>
        <begin position="104"/>
        <end position="145"/>
    </location>
</feature>
<sequence length="545" mass="60951">MPKSPKIHFVHENEPGTPLDPTQVRALRSHVRQVNLERSQQRTTQRMENFRSLSIDDFSENGEIRPGKRRFASRPEPTTTSQGPSELGDEAPIQHAVPQLDFNTRPEQSVTASSRSSFPLSDSSHSVSRERNRPASTTPGLHPYTSNISAVTGLDEGRVDQLLTSYAFQMALDPLITAEHDECDVACLSTFPDLLGNPAFLFALVYSMVLSSNAWRCSNESLHLKGRAIECLHQALPQDNTTLRALSICAILMLCHAASRSGEYTEYAAHSEGLYHLMQVWRTSGSALPSDVLRAVFWHDLTGAGIFGALRRFSEVDFPSLFNQSLDRTYTVQQDLPFGFVSHEEVIHHDLLSCLKEITGLQKIVAMNSLESVALDDIRASIVSRLVVLQQACESLGPVSECCRLAAYIVCHLCSKTACAHAPHVPVRLSEKLAHVLQDTIRDAAWHLRHDLLLWLVFVGASASRCDGDLFRPLNPQYRHIMEVVLQLAVTWVKRREGELVLQSAKAGFLYSGDWVAQRHLIPNWTELERMVSETPHSDKESHDR</sequence>
<feature type="compositionally biased region" description="Polar residues" evidence="1">
    <location>
        <begin position="134"/>
        <end position="145"/>
    </location>
</feature>
<dbReference type="PANTHER" id="PTHR37540">
    <property type="entry name" value="TRANSCRIPTION FACTOR (ACR-2), PUTATIVE-RELATED-RELATED"/>
    <property type="match status" value="1"/>
</dbReference>
<dbReference type="HOGENOM" id="CLU_525830_0_0_1"/>
<name>A0A0D1YNN6_9EURO</name>
<dbReference type="VEuPathDB" id="FungiDB:PV08_03905"/>
<feature type="compositionally biased region" description="Low complexity" evidence="1">
    <location>
        <begin position="113"/>
        <end position="126"/>
    </location>
</feature>
<gene>
    <name evidence="2" type="ORF">PV08_03905</name>
</gene>